<evidence type="ECO:0000256" key="1">
    <source>
        <dbReference type="ARBA" id="ARBA00004613"/>
    </source>
</evidence>
<dbReference type="InterPro" id="IPR031825">
    <property type="entry name" value="RXLR"/>
</dbReference>
<dbReference type="AlphaFoldDB" id="A0A225UXF3"/>
<feature type="signal peptide" evidence="5">
    <location>
        <begin position="1"/>
        <end position="25"/>
    </location>
</feature>
<dbReference type="Proteomes" id="UP000198211">
    <property type="component" value="Unassembled WGS sequence"/>
</dbReference>
<comment type="subcellular location">
    <subcellularLocation>
        <location evidence="1 5">Secreted</location>
    </subcellularLocation>
</comment>
<evidence type="ECO:0000256" key="5">
    <source>
        <dbReference type="RuleBase" id="RU367124"/>
    </source>
</evidence>
<proteinExistence type="inferred from homology"/>
<dbReference type="Pfam" id="PF16810">
    <property type="entry name" value="RXLR"/>
    <property type="match status" value="1"/>
</dbReference>
<keyword evidence="7" id="KW-1185">Reference proteome</keyword>
<dbReference type="EMBL" id="NBNE01009651">
    <property type="protein sequence ID" value="OWY98185.1"/>
    <property type="molecule type" value="Genomic_DNA"/>
</dbReference>
<evidence type="ECO:0000313" key="6">
    <source>
        <dbReference type="EMBL" id="OWY98185.1"/>
    </source>
</evidence>
<comment type="similarity">
    <text evidence="2 5">Belongs to the RxLR effector family.</text>
</comment>
<gene>
    <name evidence="6" type="ORF">PHMEG_00031108</name>
</gene>
<evidence type="ECO:0000256" key="2">
    <source>
        <dbReference type="ARBA" id="ARBA00010400"/>
    </source>
</evidence>
<accession>A0A225UXF3</accession>
<protein>
    <recommendedName>
        <fullName evidence="5">RxLR effector protein</fullName>
    </recommendedName>
</protein>
<keyword evidence="3 5" id="KW-0964">Secreted</keyword>
<evidence type="ECO:0000256" key="3">
    <source>
        <dbReference type="ARBA" id="ARBA00022525"/>
    </source>
</evidence>
<evidence type="ECO:0000313" key="7">
    <source>
        <dbReference type="Proteomes" id="UP000198211"/>
    </source>
</evidence>
<dbReference type="OrthoDB" id="139909at2759"/>
<organism evidence="6 7">
    <name type="scientific">Phytophthora megakarya</name>
    <dbReference type="NCBI Taxonomy" id="4795"/>
    <lineage>
        <taxon>Eukaryota</taxon>
        <taxon>Sar</taxon>
        <taxon>Stramenopiles</taxon>
        <taxon>Oomycota</taxon>
        <taxon>Peronosporomycetes</taxon>
        <taxon>Peronosporales</taxon>
        <taxon>Peronosporaceae</taxon>
        <taxon>Phytophthora</taxon>
    </lineage>
</organism>
<sequence>MHLYHCAVFIANIALIGSICTTSAAMDVEKSNVMPSNPSLRAQTLIETTNRDIVERSLRQKKKTLGDDHASTEERGWFTNRFGYKLDLSTISDEAIAKIMANPEAKEKAFHYLNRRDVNAQKAYVRLGGPNMSSTKKNFWDEYGPYFDSRNYGNY</sequence>
<keyword evidence="4 5" id="KW-0732">Signal</keyword>
<comment type="function">
    <text evidence="5">Effector that suppresses plant defense responses during pathogen infection.</text>
</comment>
<comment type="caution">
    <text evidence="6">The sequence shown here is derived from an EMBL/GenBank/DDBJ whole genome shotgun (WGS) entry which is preliminary data.</text>
</comment>
<name>A0A225UXF3_9STRA</name>
<comment type="domain">
    <text evidence="5">The RxLR-dEER motif acts to carry the protein into the host cell cytoplasm through binding to cell surface phosphatidylinositol-3-phosphate.</text>
</comment>
<feature type="chain" id="PRO_5045004605" description="RxLR effector protein" evidence="5">
    <location>
        <begin position="26"/>
        <end position="155"/>
    </location>
</feature>
<reference evidence="7" key="1">
    <citation type="submission" date="2017-03" db="EMBL/GenBank/DDBJ databases">
        <title>Phytopthora megakarya and P. palmivora, two closely related causual agents of cacao black pod achieved similar genome size and gene model numbers by different mechanisms.</title>
        <authorList>
            <person name="Ali S."/>
            <person name="Shao J."/>
            <person name="Larry D.J."/>
            <person name="Kronmiller B."/>
            <person name="Shen D."/>
            <person name="Strem M.D."/>
            <person name="Melnick R.L."/>
            <person name="Guiltinan M.J."/>
            <person name="Tyler B.M."/>
            <person name="Meinhardt L.W."/>
            <person name="Bailey B.A."/>
        </authorList>
    </citation>
    <scope>NUCLEOTIDE SEQUENCE [LARGE SCALE GENOMIC DNA]</scope>
    <source>
        <strain evidence="7">zdho120</strain>
    </source>
</reference>
<evidence type="ECO:0000256" key="4">
    <source>
        <dbReference type="ARBA" id="ARBA00022729"/>
    </source>
</evidence>